<name>A0A326UAP3_THEHA</name>
<gene>
    <name evidence="2" type="ORF">EI42_04456</name>
</gene>
<reference evidence="2 3" key="1">
    <citation type="submission" date="2018-06" db="EMBL/GenBank/DDBJ databases">
        <title>Genomic Encyclopedia of Archaeal and Bacterial Type Strains, Phase II (KMG-II): from individual species to whole genera.</title>
        <authorList>
            <person name="Goeker M."/>
        </authorList>
    </citation>
    <scope>NUCLEOTIDE SEQUENCE [LARGE SCALE GENOMIC DNA]</scope>
    <source>
        <strain evidence="2 3">ATCC BAA-1881</strain>
    </source>
</reference>
<evidence type="ECO:0000313" key="3">
    <source>
        <dbReference type="Proteomes" id="UP000248806"/>
    </source>
</evidence>
<dbReference type="RefSeq" id="WP_137686075.1">
    <property type="nucleotide sequence ID" value="NZ_BIFX01000001.1"/>
</dbReference>
<keyword evidence="1" id="KW-0472">Membrane</keyword>
<protein>
    <submittedName>
        <fullName evidence="2">Uncharacterized protein</fullName>
    </submittedName>
</protein>
<dbReference type="Proteomes" id="UP000248806">
    <property type="component" value="Unassembled WGS sequence"/>
</dbReference>
<feature type="transmembrane region" description="Helical" evidence="1">
    <location>
        <begin position="149"/>
        <end position="170"/>
    </location>
</feature>
<keyword evidence="1" id="KW-1133">Transmembrane helix</keyword>
<proteinExistence type="predicted"/>
<keyword evidence="1" id="KW-0812">Transmembrane</keyword>
<accession>A0A326UAP3</accession>
<feature type="transmembrane region" description="Helical" evidence="1">
    <location>
        <begin position="82"/>
        <end position="107"/>
    </location>
</feature>
<keyword evidence="3" id="KW-1185">Reference proteome</keyword>
<feature type="transmembrane region" description="Helical" evidence="1">
    <location>
        <begin position="182"/>
        <end position="200"/>
    </location>
</feature>
<dbReference type="EMBL" id="QKUF01000020">
    <property type="protein sequence ID" value="PZW24848.1"/>
    <property type="molecule type" value="Genomic_DNA"/>
</dbReference>
<evidence type="ECO:0000256" key="1">
    <source>
        <dbReference type="SAM" id="Phobius"/>
    </source>
</evidence>
<sequence length="202" mass="21815">MKPCPLCGYVNTARSSFCEGCGCSLEAERHGSPERQQQEMMMQDPYEMPQADELYMPPPLTTPHASAFDMTITPPRNSFAELLINAVVALWGTLCSAFGLSGLVMSFTENSLAIVGAAALGLIVSVAACILLLIRQYHRHARISMSKRLGAVLTVALLGFVALLLGVGWLPEAVGGGDQFTYRILGIVFLLYGILNEIIATY</sequence>
<organism evidence="2 3">
    <name type="scientific">Thermosporothrix hazakensis</name>
    <dbReference type="NCBI Taxonomy" id="644383"/>
    <lineage>
        <taxon>Bacteria</taxon>
        <taxon>Bacillati</taxon>
        <taxon>Chloroflexota</taxon>
        <taxon>Ktedonobacteria</taxon>
        <taxon>Ktedonobacterales</taxon>
        <taxon>Thermosporotrichaceae</taxon>
        <taxon>Thermosporothrix</taxon>
    </lineage>
</organism>
<comment type="caution">
    <text evidence="2">The sequence shown here is derived from an EMBL/GenBank/DDBJ whole genome shotgun (WGS) entry which is preliminary data.</text>
</comment>
<feature type="transmembrane region" description="Helical" evidence="1">
    <location>
        <begin position="113"/>
        <end position="137"/>
    </location>
</feature>
<dbReference type="AlphaFoldDB" id="A0A326UAP3"/>
<evidence type="ECO:0000313" key="2">
    <source>
        <dbReference type="EMBL" id="PZW24848.1"/>
    </source>
</evidence>